<dbReference type="GO" id="GO:0015499">
    <property type="term" value="F:formate transmembrane transporter activity"/>
    <property type="evidence" value="ECO:0007669"/>
    <property type="project" value="TreeGrafter"/>
</dbReference>
<feature type="transmembrane region" description="Helical" evidence="6">
    <location>
        <begin position="231"/>
        <end position="252"/>
    </location>
</feature>
<dbReference type="PROSITE" id="PS01006">
    <property type="entry name" value="FORMATE_NITRITE_TP_2"/>
    <property type="match status" value="1"/>
</dbReference>
<evidence type="ECO:0000256" key="6">
    <source>
        <dbReference type="SAM" id="Phobius"/>
    </source>
</evidence>
<keyword evidence="4 6" id="KW-0472">Membrane</keyword>
<dbReference type="OrthoDB" id="9786493at2"/>
<evidence type="ECO:0000256" key="5">
    <source>
        <dbReference type="ARBA" id="ARBA00049660"/>
    </source>
</evidence>
<dbReference type="GO" id="GO:0005886">
    <property type="term" value="C:plasma membrane"/>
    <property type="evidence" value="ECO:0007669"/>
    <property type="project" value="TreeGrafter"/>
</dbReference>
<keyword evidence="3 6" id="KW-1133">Transmembrane helix</keyword>
<gene>
    <name evidence="7" type="ORF">EBB79_23050</name>
</gene>
<sequence>MAFLDSVTTFANAAVSKRAHLQRDPLGFFTLAMMAGAYVGLGIVLIFSVGQGVDPGIRPIVMGASFGIALILVIYAGSELFTGHTMYMTMGLLTGRTGVGDLVRCWAASWAGNLVGASFLALIFVYGGGGVILGTGEDRLLYKVAAKKMHGDGLNLFLNGILCNWLVCLAIWTGSRTQNDMAKIALIWFCLYAFIAAGFEHSVANMTVFSITLLSDNPGDLTWAEALRNLAYVSAGNAVAGAGIMGLGYWVAAGRPKAEPAET</sequence>
<proteinExistence type="inferred from homology"/>
<dbReference type="RefSeq" id="WP_127751330.1">
    <property type="nucleotide sequence ID" value="NZ_CP033221.1"/>
</dbReference>
<protein>
    <submittedName>
        <fullName evidence="7">Nitrite transporter NirC</fullName>
    </submittedName>
</protein>
<evidence type="ECO:0000313" key="7">
    <source>
        <dbReference type="EMBL" id="AZV80909.1"/>
    </source>
</evidence>
<comment type="similarity">
    <text evidence="5">Belongs to the FNT transporter (TC 1.A.16) family.</text>
</comment>
<comment type="subcellular location">
    <subcellularLocation>
        <location evidence="1">Membrane</location>
        <topology evidence="1">Multi-pass membrane protein</topology>
    </subcellularLocation>
</comment>
<dbReference type="Pfam" id="PF01226">
    <property type="entry name" value="Form_Nir_trans"/>
    <property type="match status" value="1"/>
</dbReference>
<dbReference type="PROSITE" id="PS01005">
    <property type="entry name" value="FORMATE_NITRITE_TP_1"/>
    <property type="match status" value="1"/>
</dbReference>
<dbReference type="InterPro" id="IPR000292">
    <property type="entry name" value="For/NO2_transpt"/>
</dbReference>
<feature type="transmembrane region" description="Helical" evidence="6">
    <location>
        <begin position="186"/>
        <end position="211"/>
    </location>
</feature>
<dbReference type="InterPro" id="IPR023271">
    <property type="entry name" value="Aquaporin-like"/>
</dbReference>
<keyword evidence="2 6" id="KW-0812">Transmembrane</keyword>
<evidence type="ECO:0000313" key="8">
    <source>
        <dbReference type="Proteomes" id="UP000283063"/>
    </source>
</evidence>
<accession>A0A3T0NAA5</accession>
<evidence type="ECO:0000256" key="3">
    <source>
        <dbReference type="ARBA" id="ARBA00022989"/>
    </source>
</evidence>
<evidence type="ECO:0000256" key="4">
    <source>
        <dbReference type="ARBA" id="ARBA00023136"/>
    </source>
</evidence>
<keyword evidence="8" id="KW-1185">Reference proteome</keyword>
<name>A0A3T0NAA5_9RHOB</name>
<keyword evidence="7" id="KW-0614">Plasmid</keyword>
<feature type="transmembrane region" description="Helical" evidence="6">
    <location>
        <begin position="114"/>
        <end position="136"/>
    </location>
</feature>
<feature type="transmembrane region" description="Helical" evidence="6">
    <location>
        <begin position="60"/>
        <end position="81"/>
    </location>
</feature>
<dbReference type="Gene3D" id="1.20.1080.10">
    <property type="entry name" value="Glycerol uptake facilitator protein"/>
    <property type="match status" value="1"/>
</dbReference>
<feature type="transmembrane region" description="Helical" evidence="6">
    <location>
        <begin position="156"/>
        <end position="174"/>
    </location>
</feature>
<dbReference type="AlphaFoldDB" id="A0A3T0NAA5"/>
<reference evidence="7 8" key="1">
    <citation type="submission" date="2018-10" db="EMBL/GenBank/DDBJ databases">
        <title>Parasedimentitalea marina sp. nov., a psychrophilic bacterium isolated from deep seawater of the New Britain Trench.</title>
        <authorList>
            <person name="Cao J."/>
        </authorList>
    </citation>
    <scope>NUCLEOTIDE SEQUENCE [LARGE SCALE GENOMIC DNA]</scope>
    <source>
        <strain evidence="7 8">W43</strain>
        <plasmid evidence="7 8">pW43B</plasmid>
    </source>
</reference>
<feature type="transmembrane region" description="Helical" evidence="6">
    <location>
        <begin position="26"/>
        <end position="48"/>
    </location>
</feature>
<dbReference type="PANTHER" id="PTHR30520:SF8">
    <property type="entry name" value="NITRITE TRANSPORTER NIRC"/>
    <property type="match status" value="1"/>
</dbReference>
<dbReference type="InterPro" id="IPR024002">
    <property type="entry name" value="For/NO2_transpt_CS"/>
</dbReference>
<evidence type="ECO:0000256" key="2">
    <source>
        <dbReference type="ARBA" id="ARBA00022692"/>
    </source>
</evidence>
<dbReference type="EMBL" id="CP033221">
    <property type="protein sequence ID" value="AZV80909.1"/>
    <property type="molecule type" value="Genomic_DNA"/>
</dbReference>
<geneLocation type="plasmid" evidence="7 8">
    <name>pW43B</name>
</geneLocation>
<dbReference type="KEGG" id="sedi:EBB79_23050"/>
<evidence type="ECO:0000256" key="1">
    <source>
        <dbReference type="ARBA" id="ARBA00004141"/>
    </source>
</evidence>
<dbReference type="Proteomes" id="UP000283063">
    <property type="component" value="Plasmid pW43B"/>
</dbReference>
<organism evidence="7 8">
    <name type="scientific">Parasedimentitalea marina</name>
    <dbReference type="NCBI Taxonomy" id="2483033"/>
    <lineage>
        <taxon>Bacteria</taxon>
        <taxon>Pseudomonadati</taxon>
        <taxon>Pseudomonadota</taxon>
        <taxon>Alphaproteobacteria</taxon>
        <taxon>Rhodobacterales</taxon>
        <taxon>Paracoccaceae</taxon>
        <taxon>Parasedimentitalea</taxon>
    </lineage>
</organism>
<dbReference type="PANTHER" id="PTHR30520">
    <property type="entry name" value="FORMATE TRANSPORTER-RELATED"/>
    <property type="match status" value="1"/>
</dbReference>